<evidence type="ECO:0000256" key="1">
    <source>
        <dbReference type="SAM" id="Coils"/>
    </source>
</evidence>
<dbReference type="InterPro" id="IPR040676">
    <property type="entry name" value="DUF5641"/>
</dbReference>
<dbReference type="SUPFAM" id="SSF53098">
    <property type="entry name" value="Ribonuclease H-like"/>
    <property type="match status" value="1"/>
</dbReference>
<dbReference type="InterPro" id="IPR008042">
    <property type="entry name" value="Retrotrans_Pao"/>
</dbReference>
<dbReference type="Pfam" id="PF03564">
    <property type="entry name" value="DUF1759"/>
    <property type="match status" value="1"/>
</dbReference>
<protein>
    <submittedName>
        <fullName evidence="5">Integrase catalytic domain-containing protein</fullName>
    </submittedName>
</protein>
<dbReference type="InterPro" id="IPR005312">
    <property type="entry name" value="DUF1759"/>
</dbReference>
<dbReference type="InterPro" id="IPR012337">
    <property type="entry name" value="RNaseH-like_sf"/>
</dbReference>
<reference evidence="5" key="1">
    <citation type="submission" date="2022-11" db="UniProtKB">
        <authorList>
            <consortium name="WormBaseParasite"/>
        </authorList>
    </citation>
    <scope>IDENTIFICATION</scope>
</reference>
<organism evidence="4 5">
    <name type="scientific">Meloidogyne incognita</name>
    <name type="common">Southern root-knot nematode worm</name>
    <name type="synonym">Oxyuris incognita</name>
    <dbReference type="NCBI Taxonomy" id="6306"/>
    <lineage>
        <taxon>Eukaryota</taxon>
        <taxon>Metazoa</taxon>
        <taxon>Ecdysozoa</taxon>
        <taxon>Nematoda</taxon>
        <taxon>Chromadorea</taxon>
        <taxon>Rhabditida</taxon>
        <taxon>Tylenchina</taxon>
        <taxon>Tylenchomorpha</taxon>
        <taxon>Tylenchoidea</taxon>
        <taxon>Meloidogynidae</taxon>
        <taxon>Meloidogyninae</taxon>
        <taxon>Meloidogyne</taxon>
        <taxon>Meloidogyne incognita group</taxon>
    </lineage>
</organism>
<feature type="region of interest" description="Disordered" evidence="2">
    <location>
        <begin position="2421"/>
        <end position="2446"/>
    </location>
</feature>
<feature type="coiled-coil region" evidence="1">
    <location>
        <begin position="39"/>
        <end position="66"/>
    </location>
</feature>
<feature type="compositionally biased region" description="Polar residues" evidence="2">
    <location>
        <begin position="144"/>
        <end position="155"/>
    </location>
</feature>
<dbReference type="InterPro" id="IPR001584">
    <property type="entry name" value="Integrase_cat-core"/>
</dbReference>
<dbReference type="InterPro" id="IPR008737">
    <property type="entry name" value="DUF1758"/>
</dbReference>
<dbReference type="Gene3D" id="3.30.420.10">
    <property type="entry name" value="Ribonuclease H-like superfamily/Ribonuclease H"/>
    <property type="match status" value="1"/>
</dbReference>
<feature type="compositionally biased region" description="Basic and acidic residues" evidence="2">
    <location>
        <begin position="2437"/>
        <end position="2446"/>
    </location>
</feature>
<dbReference type="GO" id="GO:0015074">
    <property type="term" value="P:DNA integration"/>
    <property type="evidence" value="ECO:0007669"/>
    <property type="project" value="InterPro"/>
</dbReference>
<sequence>MASPIKTTIVNALRALAKIKSKEEWVDNIKEGDSNQVKAIKLEAQFKRLEEEINKAESNIEDIRLSLSSWTDLLRKIPSDERQMANDEYEAFQKTQKLEASMEAIDTMLRQLKDFNDEVSIKAKVAMAKSDKELKEEEMKHSQKMQSTSAQSSGTPQIAATTISSVYQLPTLQIKPFNGNRKDWVEFYESFKCAVDSGNGSDVEKLTLLRNLVDGEAKELIAGFRLEAKSYKEALQMLKDNYGDKDAYIRSLHTRLTNLKACVTLGDVRRFSIELERLARELQNSGEDIEGPSVYLALEKKLNKPFLRTILSKRSEGNNWSTTQFREALREAIQKEMAIQEVMNEYEREVPRKPNRMCFQPIQRSNQFQRRSAPTQNQRQDFTYATLAQGQQIKPNQIRRSSSRRPRVSTTNQSMDKQSQPTWKCAFCDELHFNDRCVKYSTPQERLTRAKEKKLCTRCLRKAHTSFNCPKPSMCFHCKRMHPSALCFVKMQNRYAQRQENVQLPKPGGQNSTNNRQPEQANAVKEEGSKSVLMTLPAVVCNPKRPQQKEEALIFLDAGSQRSFISAKLANKLQLPIVSKEKCHLTSFGDRCSKTYDSDLVRLNIYCTDGQKLSVVLNKLGFLVNPLPCFNVREIDPMDLQREKITPSSCKQPDILLGVDLWHELNIQQLKRLPSGFTISDSKLGKILSGAGQMDEGFATHTIYAASVQVNVVITEERPCIACFTNVKENNDWPTNSEWPTAGTCTHSAEAKKISKEENIIVNSTLDQTNSIEEGNMTINDREANESLATFFGLHSIGMDDTMLPEDKDEVMQNFKKNLTFVDGRYQISLPFNSQIHALPTNYRHAKMRLASTLKKLRQINAIDQYQAILDDQLEKGVIEVVKNPNESTGPVHYLPHRAVVREDKNTTKLRIVMDASARPPSQRSAPSLNNCLHTGPLLLKQLVGILLRFRLMDRVILADIEKAFLQLGVRETDRDCTRFLWVNNPKDVPLENFQYAQCIVYRFCRVSFGLTVSPFLLNATIREHLGLFDSPVARTIEENLYVDNIMIQVKEGENAKQMCLESIEIFQSGGMTLREFSGLLPNELKGFPEENLATDQNNVKILGIPWIRENDTIILKLAKFNGKPTKRTLLSTIAKVYDPLGLVSPIVLQAKLILQRVFEANYKWDAPLDDKLSEDWLKLMELWSTTSEITIPRLIKNNPKKELHCFTDASGQGFGAAAYLRTFNAFNGGTTKLIFAKSLVKPASLPHNASTIPKLELQALTLGAKIIRYLQKELIIEANSITLWSDSQCNIERLKKFGKYDRFVNNRLAKIRDLCPVKHVTTEDNPADFCSRGSTPKELIGNGLWFRGPIWLQYKEENWPTPLVIYQPGQELNNKEENDIEIQAVIEEQIPEGIIDVLRFSKYKKLISTLAYVFKFTKKMKKLIHPEESEIVQNEIKMKDLKEAERYLIKTTQARHPPPKDVISSLKMYKTIDGTWRCKGRLDESELKSEAKNPIFLPRESWVTKLLILDLHFENKHCGSSTLLAILRQHYWIQRGRRTIENTIYSTKFGCLMCRKFKIRPYSPRDFDNLPRYRINVARPFLHCGVDYFGPMNVKGQTTTERVYGALFTCLTIRAIHLEMATDASAETFLQAYRRFIARRGTPSIMVSDNATNFTLGSKIIKKMNWDLYSSKELQDFIKFRGTEWKFITPRNPREGGAWERLVGVTKTALKRCIGKKLLTTTELTTLFCEIEAIVNSRPLTFMSDKEPLNALRPIDFICPYNPIEINLPQTEIDDDEEYMPTTTTKNELTKQLKNVQLRLNNFWKFWKSNNLLSLREKLPKGQGEANITPKEGDIVLVEDENLLPRSLWKAAKIVELIRGRDNIIRTAKILINGKILKRSINQLFRLEVQPELETVQVMATIETSKPVSTMDTSMENKQRKRKHDENQPMALQFPKLAPGFKIPKRKILKPKRMSIAAMNMLYKSLGGNKYSLEDQEIIRQKIALAPKLSEEERKEKEEKMKNEALEKYKNGFKKRCERGDKWYDTLEANVSITTEPWDKTMKTSENLEIKRAAQNAAREERGIQLNESLQKISDIQTPAPKEQNVFYYNVLHECKGELHKDCKPDERLGENAEQRPMFNRLKIPPLYCLLHVFAYEWLTRQHRDPSYWQECSDKLWQIKDDINNFLLQFWLLIQWEHTTAFLDKYLEDSIKIQLKKCKVLKKIYNSAQYGPIKLEIPEMDYGIPFLDRWLHIINDKTGKILTRLRRKEFQLSLQKRLREIELPPLYLVDREIIVATDTSLDSINTWSTDRKLIHHAPFDGSKPLQYMCFIGEKVKELIIITKADEATARAIDRTLEFFADMELNIRTTLILAESSNKNKQIKMATQFHNLAETYGIGFYKWNGSAKELKKIKEKSEETKTTQQNKKVIIVHKRNSNPLQNLPCMLHRRGKSPSPRKPEQSSEKLRRNFMTLPTRAYGKYYMALVILCSIVTTFTQPIGSPLLIPIHKRSEFSTPNQLMEFNDNRTPKRIHVTASPRLKEKFKEINKMVSTTTPMPPKPVKLKWLIEKQSTLSKTTSPVNKLPKVSQPKIEKQRSSDTYVQRNKPKAVPVNIPAPTIVQKRESVPNNDLPAFWCAHAPSSLWTIPDQSKSPYCHPLTSNKKWKDMRISLFSHAQHTKELIAHHCSVKKVVEVYYTNLLGDRFLQMERLMISISKEDCSIMAQQHLCPSTKETMQKIDNNSWSTQQVINMEFPGRFQSLFSGEQRAIAINCLVQRISLFFKPQTLEIFSPTHNMGHCKFTEGSCTMYDNTTIIWETD</sequence>
<keyword evidence="4" id="KW-1185">Reference proteome</keyword>
<evidence type="ECO:0000256" key="2">
    <source>
        <dbReference type="SAM" id="MobiDB-lite"/>
    </source>
</evidence>
<feature type="region of interest" description="Disordered" evidence="2">
    <location>
        <begin position="503"/>
        <end position="527"/>
    </location>
</feature>
<feature type="region of interest" description="Disordered" evidence="2">
    <location>
        <begin position="395"/>
        <end position="417"/>
    </location>
</feature>
<dbReference type="Proteomes" id="UP000887563">
    <property type="component" value="Unplaced"/>
</dbReference>
<dbReference type="InterPro" id="IPR036397">
    <property type="entry name" value="RNaseH_sf"/>
</dbReference>
<evidence type="ECO:0000259" key="3">
    <source>
        <dbReference type="PROSITE" id="PS50994"/>
    </source>
</evidence>
<dbReference type="Pfam" id="PF05585">
    <property type="entry name" value="DUF1758"/>
    <property type="match status" value="1"/>
</dbReference>
<dbReference type="Pfam" id="PF18701">
    <property type="entry name" value="DUF5641"/>
    <property type="match status" value="1"/>
</dbReference>
<proteinExistence type="predicted"/>
<dbReference type="PANTHER" id="PTHR47331">
    <property type="entry name" value="PHD-TYPE DOMAIN-CONTAINING PROTEIN"/>
    <property type="match status" value="1"/>
</dbReference>
<name>A0A914LJE6_MELIC</name>
<feature type="region of interest" description="Disordered" evidence="2">
    <location>
        <begin position="132"/>
        <end position="155"/>
    </location>
</feature>
<dbReference type="InterPro" id="IPR043502">
    <property type="entry name" value="DNA/RNA_pol_sf"/>
</dbReference>
<feature type="region of interest" description="Disordered" evidence="2">
    <location>
        <begin position="2557"/>
        <end position="2584"/>
    </location>
</feature>
<dbReference type="SUPFAM" id="SSF56672">
    <property type="entry name" value="DNA/RNA polymerases"/>
    <property type="match status" value="1"/>
</dbReference>
<dbReference type="WBParaSite" id="Minc3s00553g14194">
    <property type="protein sequence ID" value="Minc3s00553g14194"/>
    <property type="gene ID" value="Minc3s00553g14194"/>
</dbReference>
<feature type="compositionally biased region" description="Basic and acidic residues" evidence="2">
    <location>
        <begin position="132"/>
        <end position="141"/>
    </location>
</feature>
<feature type="compositionally biased region" description="Polar residues" evidence="2">
    <location>
        <begin position="509"/>
        <end position="520"/>
    </location>
</feature>
<dbReference type="PANTHER" id="PTHR47331:SF1">
    <property type="entry name" value="GAG-LIKE PROTEIN"/>
    <property type="match status" value="1"/>
</dbReference>
<accession>A0A914LJE6</accession>
<dbReference type="GO" id="GO:0042575">
    <property type="term" value="C:DNA polymerase complex"/>
    <property type="evidence" value="ECO:0007669"/>
    <property type="project" value="UniProtKB-ARBA"/>
</dbReference>
<dbReference type="Pfam" id="PF05380">
    <property type="entry name" value="Peptidase_A17"/>
    <property type="match status" value="1"/>
</dbReference>
<keyword evidence="1" id="KW-0175">Coiled coil</keyword>
<feature type="domain" description="Integrase catalytic" evidence="3">
    <location>
        <begin position="1577"/>
        <end position="1757"/>
    </location>
</feature>
<dbReference type="GO" id="GO:0003676">
    <property type="term" value="F:nucleic acid binding"/>
    <property type="evidence" value="ECO:0007669"/>
    <property type="project" value="InterPro"/>
</dbReference>
<dbReference type="PROSITE" id="PS50994">
    <property type="entry name" value="INTEGRASE"/>
    <property type="match status" value="1"/>
</dbReference>
<evidence type="ECO:0000313" key="5">
    <source>
        <dbReference type="WBParaSite" id="Minc3s00553g14194"/>
    </source>
</evidence>
<evidence type="ECO:0000313" key="4">
    <source>
        <dbReference type="Proteomes" id="UP000887563"/>
    </source>
</evidence>